<keyword evidence="1" id="KW-0732">Signal</keyword>
<accession>A0A6G5QE21</accession>
<sequence length="185" mass="20817">MKGKILCLAIAFLSANAFAQFMQKDTTSSGVKIDILTPVEVVKTTDKTANIKIKGVVSENHKTQILKSMKEPQIYATFDKEDDKNFKIIKNLEDDYGEIWYEVEGIYEVDKSAITNDKNALYESAKKIYEESCSACHRLHEPESFTAAQWPANIKGMVDAGFIALDESSLNLIIKFLQHNAKKSE</sequence>
<dbReference type="SUPFAM" id="SSF46626">
    <property type="entry name" value="Cytochrome c"/>
    <property type="match status" value="1"/>
</dbReference>
<dbReference type="AlphaFoldDB" id="A0A6G5QE21"/>
<feature type="chain" id="PRO_5026341652" evidence="1">
    <location>
        <begin position="20"/>
        <end position="185"/>
    </location>
</feature>
<dbReference type="GO" id="GO:0009055">
    <property type="term" value="F:electron transfer activity"/>
    <property type="evidence" value="ECO:0007669"/>
    <property type="project" value="InterPro"/>
</dbReference>
<evidence type="ECO:0000256" key="1">
    <source>
        <dbReference type="SAM" id="SignalP"/>
    </source>
</evidence>
<reference evidence="2 3" key="1">
    <citation type="submission" date="2016-07" db="EMBL/GenBank/DDBJ databases">
        <title>Comparative genomics of the Campylobacter concisus group.</title>
        <authorList>
            <person name="Miller W.G."/>
            <person name="Yee E."/>
            <person name="Chapman M.H."/>
            <person name="Huynh S."/>
            <person name="Bono J.L."/>
            <person name="On S.L.W."/>
            <person name="StLeger J."/>
            <person name="Foster G."/>
            <person name="Parker C.T."/>
        </authorList>
    </citation>
    <scope>NUCLEOTIDE SEQUENCE [LARGE SCALE GENOMIC DNA]</scope>
    <source>
        <strain evidence="2 3">CCUG 21559</strain>
    </source>
</reference>
<name>A0A6G5QE21_9BACT</name>
<protein>
    <submittedName>
        <fullName evidence="2">Molybdopterin-containing oxidoreductase III, DMSO/TMAO/BSO reductase family, monoheme c-type cytochrome</fullName>
    </submittedName>
</protein>
<evidence type="ECO:0000313" key="2">
    <source>
        <dbReference type="EMBL" id="QCD43908.1"/>
    </source>
</evidence>
<dbReference type="GO" id="GO:0020037">
    <property type="term" value="F:heme binding"/>
    <property type="evidence" value="ECO:0007669"/>
    <property type="project" value="InterPro"/>
</dbReference>
<dbReference type="RefSeq" id="WP_171993233.1">
    <property type="nucleotide sequence ID" value="NZ_CP012542.1"/>
</dbReference>
<feature type="signal peptide" evidence="1">
    <location>
        <begin position="1"/>
        <end position="19"/>
    </location>
</feature>
<dbReference type="Proteomes" id="UP000503264">
    <property type="component" value="Chromosome"/>
</dbReference>
<keyword evidence="3" id="KW-1185">Reference proteome</keyword>
<proteinExistence type="predicted"/>
<gene>
    <name evidence="2" type="ORF">CMUC_0083</name>
</gene>
<dbReference type="EMBL" id="CP012542">
    <property type="protein sequence ID" value="QCD43908.1"/>
    <property type="molecule type" value="Genomic_DNA"/>
</dbReference>
<organism evidence="2 3">
    <name type="scientific">Campylobacter mucosalis CCUG 21559</name>
    <dbReference type="NCBI Taxonomy" id="1032067"/>
    <lineage>
        <taxon>Bacteria</taxon>
        <taxon>Pseudomonadati</taxon>
        <taxon>Campylobacterota</taxon>
        <taxon>Epsilonproteobacteria</taxon>
        <taxon>Campylobacterales</taxon>
        <taxon>Campylobacteraceae</taxon>
        <taxon>Campylobacter</taxon>
    </lineage>
</organism>
<dbReference type="InterPro" id="IPR036909">
    <property type="entry name" value="Cyt_c-like_dom_sf"/>
</dbReference>
<evidence type="ECO:0000313" key="3">
    <source>
        <dbReference type="Proteomes" id="UP000503264"/>
    </source>
</evidence>